<dbReference type="GO" id="GO:0042302">
    <property type="term" value="F:structural constituent of cuticle"/>
    <property type="evidence" value="ECO:0007669"/>
    <property type="project" value="UniProtKB-UniRule"/>
</dbReference>
<dbReference type="InterPro" id="IPR000618">
    <property type="entry name" value="Insect_cuticle"/>
</dbReference>
<protein>
    <recommendedName>
        <fullName evidence="6">Cuticle protein</fullName>
    </recommendedName>
</protein>
<evidence type="ECO:0000256" key="2">
    <source>
        <dbReference type="PROSITE-ProRule" id="PRU00497"/>
    </source>
</evidence>
<accession>A0AAN9AE19</accession>
<evidence type="ECO:0000313" key="4">
    <source>
        <dbReference type="EMBL" id="KAK7085298.1"/>
    </source>
</evidence>
<name>A0AAN9AE19_HALRR</name>
<evidence type="ECO:0000313" key="5">
    <source>
        <dbReference type="Proteomes" id="UP001381693"/>
    </source>
</evidence>
<dbReference type="Pfam" id="PF00379">
    <property type="entry name" value="Chitin_bind_4"/>
    <property type="match status" value="1"/>
</dbReference>
<dbReference type="PROSITE" id="PS00233">
    <property type="entry name" value="CHIT_BIND_RR_1"/>
    <property type="match status" value="1"/>
</dbReference>
<keyword evidence="5" id="KW-1185">Reference proteome</keyword>
<reference evidence="4 5" key="1">
    <citation type="submission" date="2023-11" db="EMBL/GenBank/DDBJ databases">
        <title>Halocaridina rubra genome assembly.</title>
        <authorList>
            <person name="Smith C."/>
        </authorList>
    </citation>
    <scope>NUCLEOTIDE SEQUENCE [LARGE SCALE GENOMIC DNA]</scope>
    <source>
        <strain evidence="4">EP-1</strain>
        <tissue evidence="4">Whole</tissue>
    </source>
</reference>
<feature type="chain" id="PRO_5042973210" description="Cuticle protein" evidence="3">
    <location>
        <begin position="19"/>
        <end position="106"/>
    </location>
</feature>
<proteinExistence type="predicted"/>
<dbReference type="Proteomes" id="UP001381693">
    <property type="component" value="Unassembled WGS sequence"/>
</dbReference>
<dbReference type="AlphaFoldDB" id="A0AAN9AE19"/>
<dbReference type="EMBL" id="JAXCGZ010001286">
    <property type="protein sequence ID" value="KAK7085298.1"/>
    <property type="molecule type" value="Genomic_DNA"/>
</dbReference>
<keyword evidence="3" id="KW-0732">Signal</keyword>
<dbReference type="PROSITE" id="PS51155">
    <property type="entry name" value="CHIT_BIND_RR_2"/>
    <property type="match status" value="1"/>
</dbReference>
<evidence type="ECO:0008006" key="6">
    <source>
        <dbReference type="Google" id="ProtNLM"/>
    </source>
</evidence>
<sequence length="106" mass="11438">MAALKLAVAVALVVVISAMPDDPYGKEPGMPYDFAYAVKDDYTGNDFGHAENSDGNVVKGEYYVLLPDGRRQIVTYTADHDSGYVADVRYEGEAQYPPPAPAGYGQ</sequence>
<organism evidence="4 5">
    <name type="scientific">Halocaridina rubra</name>
    <name type="common">Hawaiian red shrimp</name>
    <dbReference type="NCBI Taxonomy" id="373956"/>
    <lineage>
        <taxon>Eukaryota</taxon>
        <taxon>Metazoa</taxon>
        <taxon>Ecdysozoa</taxon>
        <taxon>Arthropoda</taxon>
        <taxon>Crustacea</taxon>
        <taxon>Multicrustacea</taxon>
        <taxon>Malacostraca</taxon>
        <taxon>Eumalacostraca</taxon>
        <taxon>Eucarida</taxon>
        <taxon>Decapoda</taxon>
        <taxon>Pleocyemata</taxon>
        <taxon>Caridea</taxon>
        <taxon>Atyoidea</taxon>
        <taxon>Atyidae</taxon>
        <taxon>Halocaridina</taxon>
    </lineage>
</organism>
<feature type="signal peptide" evidence="3">
    <location>
        <begin position="1"/>
        <end position="18"/>
    </location>
</feature>
<dbReference type="PANTHER" id="PTHR12236:SF79">
    <property type="entry name" value="CUTICULAR PROTEIN 50CB-RELATED"/>
    <property type="match status" value="1"/>
</dbReference>
<dbReference type="GO" id="GO:0005615">
    <property type="term" value="C:extracellular space"/>
    <property type="evidence" value="ECO:0007669"/>
    <property type="project" value="TreeGrafter"/>
</dbReference>
<comment type="caution">
    <text evidence="4">The sequence shown here is derived from an EMBL/GenBank/DDBJ whole genome shotgun (WGS) entry which is preliminary data.</text>
</comment>
<dbReference type="PRINTS" id="PR00947">
    <property type="entry name" value="CUTICLE"/>
</dbReference>
<evidence type="ECO:0000256" key="3">
    <source>
        <dbReference type="SAM" id="SignalP"/>
    </source>
</evidence>
<dbReference type="PANTHER" id="PTHR12236">
    <property type="entry name" value="STRUCTURAL CONTITUENT OF CUTICLE"/>
    <property type="match status" value="1"/>
</dbReference>
<dbReference type="InterPro" id="IPR051217">
    <property type="entry name" value="Insect_Cuticle_Struc_Prot"/>
</dbReference>
<evidence type="ECO:0000256" key="1">
    <source>
        <dbReference type="ARBA" id="ARBA00022460"/>
    </source>
</evidence>
<dbReference type="InterPro" id="IPR031311">
    <property type="entry name" value="CHIT_BIND_RR_consensus"/>
</dbReference>
<gene>
    <name evidence="4" type="ORF">SK128_023300</name>
</gene>
<keyword evidence="1 2" id="KW-0193">Cuticle</keyword>
<dbReference type="GO" id="GO:0031012">
    <property type="term" value="C:extracellular matrix"/>
    <property type="evidence" value="ECO:0007669"/>
    <property type="project" value="TreeGrafter"/>
</dbReference>